<dbReference type="Gene3D" id="3.40.5.90">
    <property type="entry name" value="CDGSH iron-sulfur domain, mitoNEET-type"/>
    <property type="match status" value="1"/>
</dbReference>
<dbReference type="GO" id="GO:0005741">
    <property type="term" value="C:mitochondrial outer membrane"/>
    <property type="evidence" value="ECO:0007669"/>
    <property type="project" value="TreeGrafter"/>
</dbReference>
<keyword evidence="2" id="KW-0479">Metal-binding</keyword>
<feature type="region of interest" description="Disordered" evidence="6">
    <location>
        <begin position="156"/>
        <end position="188"/>
    </location>
</feature>
<evidence type="ECO:0000313" key="9">
    <source>
        <dbReference type="EMBL" id="EWM22371.1"/>
    </source>
</evidence>
<evidence type="ECO:0000256" key="5">
    <source>
        <dbReference type="ARBA" id="ARBA00034078"/>
    </source>
</evidence>
<dbReference type="InterPro" id="IPR042216">
    <property type="entry name" value="MitoNEET_CISD"/>
</dbReference>
<evidence type="ECO:0000256" key="7">
    <source>
        <dbReference type="SAM" id="Phobius"/>
    </source>
</evidence>
<keyword evidence="7" id="KW-0812">Transmembrane</keyword>
<evidence type="ECO:0000256" key="4">
    <source>
        <dbReference type="ARBA" id="ARBA00023014"/>
    </source>
</evidence>
<feature type="transmembrane region" description="Helical" evidence="7">
    <location>
        <begin position="59"/>
        <end position="76"/>
    </location>
</feature>
<dbReference type="PANTHER" id="PTHR13680">
    <property type="entry name" value="CDGSH IRON-SULFUR DOMAIN-CONTAINING PROTEIN 1"/>
    <property type="match status" value="1"/>
</dbReference>
<dbReference type="GO" id="GO:0051537">
    <property type="term" value="F:2 iron, 2 sulfur cluster binding"/>
    <property type="evidence" value="ECO:0007669"/>
    <property type="project" value="UniProtKB-KW"/>
</dbReference>
<organism evidence="9 10">
    <name type="scientific">Nannochloropsis gaditana</name>
    <dbReference type="NCBI Taxonomy" id="72520"/>
    <lineage>
        <taxon>Eukaryota</taxon>
        <taxon>Sar</taxon>
        <taxon>Stramenopiles</taxon>
        <taxon>Ochrophyta</taxon>
        <taxon>Eustigmatophyceae</taxon>
        <taxon>Eustigmatales</taxon>
        <taxon>Monodopsidaceae</taxon>
        <taxon>Nannochloropsis</taxon>
    </lineage>
</organism>
<gene>
    <name evidence="9" type="primary">CISD1</name>
    <name evidence="9" type="ORF">Naga_100066g16</name>
</gene>
<name>W7TPN8_9STRA</name>
<dbReference type="Pfam" id="PF09360">
    <property type="entry name" value="zf-CDGSH"/>
    <property type="match status" value="1"/>
</dbReference>
<comment type="cofactor">
    <cofactor evidence="5">
        <name>[2Fe-2S] cluster</name>
        <dbReference type="ChEBI" id="CHEBI:190135"/>
    </cofactor>
</comment>
<evidence type="ECO:0000256" key="6">
    <source>
        <dbReference type="SAM" id="MobiDB-lite"/>
    </source>
</evidence>
<evidence type="ECO:0000256" key="1">
    <source>
        <dbReference type="ARBA" id="ARBA00022714"/>
    </source>
</evidence>
<dbReference type="GO" id="GO:0010506">
    <property type="term" value="P:regulation of autophagy"/>
    <property type="evidence" value="ECO:0007669"/>
    <property type="project" value="InterPro"/>
</dbReference>
<dbReference type="SMART" id="SM00704">
    <property type="entry name" value="ZnF_CDGSH"/>
    <property type="match status" value="1"/>
</dbReference>
<accession>W7TPN8</accession>
<keyword evidence="4" id="KW-0411">Iron-sulfur</keyword>
<dbReference type="OrthoDB" id="449252at2759"/>
<evidence type="ECO:0000313" key="10">
    <source>
        <dbReference type="Proteomes" id="UP000019335"/>
    </source>
</evidence>
<keyword evidence="10" id="KW-1185">Reference proteome</keyword>
<keyword evidence="1" id="KW-0001">2Fe-2S</keyword>
<keyword evidence="7" id="KW-0472">Membrane</keyword>
<evidence type="ECO:0000256" key="2">
    <source>
        <dbReference type="ARBA" id="ARBA00022723"/>
    </source>
</evidence>
<dbReference type="Proteomes" id="UP000019335">
    <property type="component" value="Unassembled WGS sequence"/>
</dbReference>
<keyword evidence="3" id="KW-0408">Iron</keyword>
<dbReference type="GO" id="GO:0046872">
    <property type="term" value="F:metal ion binding"/>
    <property type="evidence" value="ECO:0007669"/>
    <property type="project" value="UniProtKB-KW"/>
</dbReference>
<sequence>MKCVLDTQRSSWLLLLIPHETPHTRTSFLLRFFFLRQVDSALTGKMAAELFKALQGHEVVMAAIVAFLVTAFMILTGRKGGQHVNPGIKKDQPKVVDSFTMKDIEDLMKKDKNGVVAICRCWRSKNFPLCDGSHTAFNKTCGDNVGPADRSLENEYGAEERRGLSSRAFDGKETGSHTLEDPSRGSVCREEGQRMRVRECGPERWTGPGC</sequence>
<evidence type="ECO:0000256" key="3">
    <source>
        <dbReference type="ARBA" id="ARBA00023004"/>
    </source>
</evidence>
<reference evidence="9 10" key="1">
    <citation type="journal article" date="2014" name="Mol. Plant">
        <title>Chromosome Scale Genome Assembly and Transcriptome Profiling of Nannochloropsis gaditana in Nitrogen Depletion.</title>
        <authorList>
            <person name="Corteggiani Carpinelli E."/>
            <person name="Telatin A."/>
            <person name="Vitulo N."/>
            <person name="Forcato C."/>
            <person name="D'Angelo M."/>
            <person name="Schiavon R."/>
            <person name="Vezzi A."/>
            <person name="Giacometti G.M."/>
            <person name="Morosinotto T."/>
            <person name="Valle G."/>
        </authorList>
    </citation>
    <scope>NUCLEOTIDE SEQUENCE [LARGE SCALE GENOMIC DNA]</scope>
    <source>
        <strain evidence="9 10">B-31</strain>
    </source>
</reference>
<dbReference type="InterPro" id="IPR018967">
    <property type="entry name" value="FeS-contain_CDGSH-typ"/>
</dbReference>
<keyword evidence="7" id="KW-1133">Transmembrane helix</keyword>
<comment type="caution">
    <text evidence="9">The sequence shown here is derived from an EMBL/GenBank/DDBJ whole genome shotgun (WGS) entry which is preliminary data.</text>
</comment>
<dbReference type="InterPro" id="IPR045131">
    <property type="entry name" value="CISD1/2"/>
</dbReference>
<feature type="domain" description="Iron-binding zinc finger CDGSH type" evidence="8">
    <location>
        <begin position="94"/>
        <end position="140"/>
    </location>
</feature>
<dbReference type="EMBL" id="AZIL01002196">
    <property type="protein sequence ID" value="EWM22371.1"/>
    <property type="molecule type" value="Genomic_DNA"/>
</dbReference>
<evidence type="ECO:0000259" key="8">
    <source>
        <dbReference type="SMART" id="SM00704"/>
    </source>
</evidence>
<protein>
    <submittedName>
        <fullName evidence="9">Cdgsh iron sulfur domain-containing protein 1</fullName>
    </submittedName>
</protein>
<proteinExistence type="predicted"/>
<dbReference type="AlphaFoldDB" id="W7TPN8"/>
<dbReference type="PANTHER" id="PTHR13680:SF5">
    <property type="entry name" value="CDGSH IRON-SULFUR DOMAIN-CONTAINING PROTEIN 1"/>
    <property type="match status" value="1"/>
</dbReference>